<evidence type="ECO:0000256" key="1">
    <source>
        <dbReference type="ARBA" id="ARBA00023125"/>
    </source>
</evidence>
<evidence type="ECO:0000256" key="2">
    <source>
        <dbReference type="PROSITE-ProRule" id="PRU01091"/>
    </source>
</evidence>
<name>A0A919BGA4_9GAMM</name>
<dbReference type="GO" id="GO:0006355">
    <property type="term" value="P:regulation of DNA-templated transcription"/>
    <property type="evidence" value="ECO:0007669"/>
    <property type="project" value="InterPro"/>
</dbReference>
<dbReference type="SUPFAM" id="SSF69322">
    <property type="entry name" value="Tricorn protease domain 2"/>
    <property type="match status" value="1"/>
</dbReference>
<dbReference type="RefSeq" id="WP_189768651.1">
    <property type="nucleotide sequence ID" value="NZ_BNCK01000003.1"/>
</dbReference>
<dbReference type="Proteomes" id="UP000623842">
    <property type="component" value="Unassembled WGS sequence"/>
</dbReference>
<dbReference type="Gene3D" id="1.10.10.10">
    <property type="entry name" value="Winged helix-like DNA-binding domain superfamily/Winged helix DNA-binding domain"/>
    <property type="match status" value="1"/>
</dbReference>
<dbReference type="PROSITE" id="PS51755">
    <property type="entry name" value="OMPR_PHOB"/>
    <property type="match status" value="1"/>
</dbReference>
<evidence type="ECO:0000313" key="4">
    <source>
        <dbReference type="EMBL" id="GHF87605.1"/>
    </source>
</evidence>
<dbReference type="InterPro" id="IPR036388">
    <property type="entry name" value="WH-like_DNA-bd_sf"/>
</dbReference>
<dbReference type="InterPro" id="IPR016032">
    <property type="entry name" value="Sig_transdc_resp-reg_C-effctor"/>
</dbReference>
<accession>A0A919BGA4</accession>
<feature type="domain" description="OmpR/PhoB-type" evidence="3">
    <location>
        <begin position="1"/>
        <end position="97"/>
    </location>
</feature>
<proteinExistence type="predicted"/>
<keyword evidence="5" id="KW-1185">Reference proteome</keyword>
<dbReference type="InterPro" id="IPR001867">
    <property type="entry name" value="OmpR/PhoB-type_DNA-bd"/>
</dbReference>
<dbReference type="PANTHER" id="PTHR36842">
    <property type="entry name" value="PROTEIN TOLB HOMOLOG"/>
    <property type="match status" value="1"/>
</dbReference>
<dbReference type="CDD" id="cd00383">
    <property type="entry name" value="trans_reg_C"/>
    <property type="match status" value="1"/>
</dbReference>
<protein>
    <recommendedName>
        <fullName evidence="3">OmpR/PhoB-type domain-containing protein</fullName>
    </recommendedName>
</protein>
<sequence>MLRFGPFQLDTSQKRLFEKGIELPIEPKLFDLLMLLITHTHQLVSREFIVESLWSGRYVTDNAINKQIANLRKLLNDDPKQSKYIQTVPKLGYRFICDVSEVNNKSRNNDKAASFSYKYVGLVFLGIFSVWLTTNLVIGHKTQVAELRQTTEVTRLNGIEWSPVISLDNTTMFFLHQQAVDSSNELWHKDLITNQLNKVKTTKTIGQLLQLIEDKDAPETFHIYYRQFGGESCGIYQGKTDKQQLHSTETALVSCNEQEIIDAVVDPNRKFIIYSARSIFNQAGQLYYLDLTTNSTSVLKQPVPAGNGIVSLDLASDGKSLLMMQSNNNRHSDLYTLALDTNTLTLQMSFDYYMAKASFDHDATGVYFFAPLPSNHIKHQPFGSKQISTVVSASDYLTRDIKLGPDNTLYFATRNRNFDNVLLDNNQKLKLNNSSVYDIVPTLLHQQNKYLYVSKRTGQCQIYLADLDTGDSKILSNFSNYLVIRHLQISPDDKSLLFADHNNVWRINLSTQASASIPFSLNNAELVHKSNDIVINLEWLNESHYVISTLNKEKRNVLHSVLDAQTTVLPSTWRHYITDDQDNRQLLVIDAETGNAYFTQTQLITSGASLEPEHLQKVAINLPNKLLHPKLIGNKLNFVTHESGQTIFNQRSLDDNNDKMNKSLNGYYTYDANHKMVVISDLHSISGDIHKASLSLD</sequence>
<evidence type="ECO:0000259" key="3">
    <source>
        <dbReference type="PROSITE" id="PS51755"/>
    </source>
</evidence>
<dbReference type="SUPFAM" id="SSF46894">
    <property type="entry name" value="C-terminal effector domain of the bipartite response regulators"/>
    <property type="match status" value="1"/>
</dbReference>
<dbReference type="SMART" id="SM00862">
    <property type="entry name" value="Trans_reg_C"/>
    <property type="match status" value="1"/>
</dbReference>
<dbReference type="AlphaFoldDB" id="A0A919BGA4"/>
<dbReference type="EMBL" id="BNCK01000003">
    <property type="protein sequence ID" value="GHF87605.1"/>
    <property type="molecule type" value="Genomic_DNA"/>
</dbReference>
<reference evidence="4" key="1">
    <citation type="journal article" date="2014" name="Int. J. Syst. Evol. Microbiol.">
        <title>Complete genome sequence of Corynebacterium casei LMG S-19264T (=DSM 44701T), isolated from a smear-ripened cheese.</title>
        <authorList>
            <consortium name="US DOE Joint Genome Institute (JGI-PGF)"/>
            <person name="Walter F."/>
            <person name="Albersmeier A."/>
            <person name="Kalinowski J."/>
            <person name="Ruckert C."/>
        </authorList>
    </citation>
    <scope>NUCLEOTIDE SEQUENCE</scope>
    <source>
        <strain evidence="4">KCTC 42731</strain>
    </source>
</reference>
<dbReference type="GO" id="GO:0000160">
    <property type="term" value="P:phosphorelay signal transduction system"/>
    <property type="evidence" value="ECO:0007669"/>
    <property type="project" value="InterPro"/>
</dbReference>
<comment type="caution">
    <text evidence="4">The sequence shown here is derived from an EMBL/GenBank/DDBJ whole genome shotgun (WGS) entry which is preliminary data.</text>
</comment>
<reference evidence="4" key="2">
    <citation type="submission" date="2020-09" db="EMBL/GenBank/DDBJ databases">
        <authorList>
            <person name="Sun Q."/>
            <person name="Kim S."/>
        </authorList>
    </citation>
    <scope>NUCLEOTIDE SEQUENCE</scope>
    <source>
        <strain evidence="4">KCTC 42731</strain>
    </source>
</reference>
<dbReference type="GO" id="GO:0003677">
    <property type="term" value="F:DNA binding"/>
    <property type="evidence" value="ECO:0007669"/>
    <property type="project" value="UniProtKB-UniRule"/>
</dbReference>
<organism evidence="4 5">
    <name type="scientific">Thalassotalea marina</name>
    <dbReference type="NCBI Taxonomy" id="1673741"/>
    <lineage>
        <taxon>Bacteria</taxon>
        <taxon>Pseudomonadati</taxon>
        <taxon>Pseudomonadota</taxon>
        <taxon>Gammaproteobacteria</taxon>
        <taxon>Alteromonadales</taxon>
        <taxon>Colwelliaceae</taxon>
        <taxon>Thalassotalea</taxon>
    </lineage>
</organism>
<dbReference type="InterPro" id="IPR011042">
    <property type="entry name" value="6-blade_b-propeller_TolB-like"/>
</dbReference>
<feature type="DNA-binding region" description="OmpR/PhoB-type" evidence="2">
    <location>
        <begin position="1"/>
        <end position="97"/>
    </location>
</feature>
<gene>
    <name evidence="4" type="ORF">GCM10017161_14040</name>
</gene>
<evidence type="ECO:0000313" key="5">
    <source>
        <dbReference type="Proteomes" id="UP000623842"/>
    </source>
</evidence>
<dbReference type="Pfam" id="PF00486">
    <property type="entry name" value="Trans_reg_C"/>
    <property type="match status" value="1"/>
</dbReference>
<dbReference type="Gene3D" id="2.120.10.30">
    <property type="entry name" value="TolB, C-terminal domain"/>
    <property type="match status" value="1"/>
</dbReference>
<keyword evidence="1 2" id="KW-0238">DNA-binding</keyword>